<accession>A0ACC3CH66</accession>
<organism evidence="1 2">
    <name type="scientific">Pyropia yezoensis</name>
    <name type="common">Susabi-nori</name>
    <name type="synonym">Porphyra yezoensis</name>
    <dbReference type="NCBI Taxonomy" id="2788"/>
    <lineage>
        <taxon>Eukaryota</taxon>
        <taxon>Rhodophyta</taxon>
        <taxon>Bangiophyceae</taxon>
        <taxon>Bangiales</taxon>
        <taxon>Bangiaceae</taxon>
        <taxon>Pyropia</taxon>
    </lineage>
</organism>
<keyword evidence="2" id="KW-1185">Reference proteome</keyword>
<comment type="caution">
    <text evidence="1">The sequence shown here is derived from an EMBL/GenBank/DDBJ whole genome shotgun (WGS) entry which is preliminary data.</text>
</comment>
<dbReference type="EMBL" id="CM020620">
    <property type="protein sequence ID" value="KAK1869644.1"/>
    <property type="molecule type" value="Genomic_DNA"/>
</dbReference>
<sequence length="442" mass="49277">MALMAALDETDLVAVVSNLTKVVDGLARQDQRFFLGFGVFETTAVVTSAFVTGYVLTEDPTGRQHAHDVSELRVYLAWRSAMLFLLGHVVFTIFVIVLELQHGWSGKDLFWLVMLMYAPWAPVAKQVRLTLGAWKGVRSMMRARAVSNTLVAVMREGFYLGYAGISIAATGREVFGLIPRPIPDKMCSMSCFFSGDVGKIDDMVQEALSNDDGLPQTKAAVRRGWPVRKVSWWRRLAIRYVICLDPLAWWWSMDPQVLLVDPFEHLWVEPDARTQARRRLTGSWVTAVINPLAFVAARCADPFMAFGNEFAGGFVNHRVARIANDITAFPPRMLGRLKGWLSPPKGCLSYERVRIMDVIDQLQPGGTLSEERVLVLRSHSMCGRCIMAVRAAVETFLESSSRQHSGARVAKWLSGVRVDCSGGVAACLDLMWDREPVCSRCG</sequence>
<name>A0ACC3CH66_PYRYE</name>
<proteinExistence type="predicted"/>
<gene>
    <name evidence="1" type="ORF">I4F81_012114</name>
</gene>
<evidence type="ECO:0000313" key="2">
    <source>
        <dbReference type="Proteomes" id="UP000798662"/>
    </source>
</evidence>
<dbReference type="Proteomes" id="UP000798662">
    <property type="component" value="Chromosome 3"/>
</dbReference>
<protein>
    <submittedName>
        <fullName evidence="1">Uncharacterized protein</fullName>
    </submittedName>
</protein>
<reference evidence="1" key="1">
    <citation type="submission" date="2019-11" db="EMBL/GenBank/DDBJ databases">
        <title>Nori genome reveals adaptations in red seaweeds to the harsh intertidal environment.</title>
        <authorList>
            <person name="Wang D."/>
            <person name="Mao Y."/>
        </authorList>
    </citation>
    <scope>NUCLEOTIDE SEQUENCE</scope>
    <source>
        <tissue evidence="1">Gametophyte</tissue>
    </source>
</reference>
<evidence type="ECO:0000313" key="1">
    <source>
        <dbReference type="EMBL" id="KAK1869644.1"/>
    </source>
</evidence>